<protein>
    <recommendedName>
        <fullName evidence="2">ORC1/DEAH AAA+ ATPase domain-containing protein</fullName>
    </recommendedName>
</protein>
<sequence length="775" mass="88712">MGEPAPHPRNIHHSQFGDNTVITQGDFHYHGPHPPTTKAVVRIPYPRNEDIVPRPELTEKLDALLLQTSKYCSAALWGLGGSGKTQIALEYAYRRCDDPKCSVLWVHADNEATFSQDYKSIAKELGLDANLKGKDLLRAVRDGIKALPQWVLILDNADDLTIFGIGKKEDQTTNLDEYVPRAATGTVLWTSRDERIKGSLVGPRRGIAVARMSSDEANQLLTICRDDENKKEEIENAALIQELQCLPLAISQAGAYMRRTETSAKEYLALLEQTKMRWHILKETQHDRHRRSGVPNSILETWAISMDHIRQTSEMAYRILHVIAYLNNQDIPHEMIAAIAKHTVKDPPDQPEEMLVIDAITRLKEFSFLSTHTVREEGRSYEMHMLVHEAVRYGLQMRQRMQMDDVDAGGRSRPEDETEGYFSEIALHVVTELFPKSEKETWPACDRYLPHAVKVGGWAELCGKEVETSQVLDRVSMFLYHQGRWREKESIDERGLKLRRKVLGERHPDTIRTMSDLAVTCWQQGRFNEAETMSLLALELRQEVLGEIHPDTIRSMASLASTYHAQGRYKEAEPIELKVLELRREVLGERHPDTIWSMANLASTYHAQGRYKEAEPIDLKVLELQREVLGEIHPDTIWSMANLASTYSAQGRYKEAEPIELKVLELRREVLGEIHPDTIRSMASLASTYHTQGRYKEAEPIELKVLELRREVLGERHPDTLYAMWQLAFTWKACGRYDDALSLIQQCVDGQTSILRPDHPKTQESNQTLEEWKKS</sequence>
<proteinExistence type="predicted"/>
<dbReference type="EMBL" id="JAGMUV010000003">
    <property type="protein sequence ID" value="KAH7165414.1"/>
    <property type="molecule type" value="Genomic_DNA"/>
</dbReference>
<dbReference type="SMART" id="SM00028">
    <property type="entry name" value="TPR"/>
    <property type="match status" value="5"/>
</dbReference>
<evidence type="ECO:0000313" key="3">
    <source>
        <dbReference type="EMBL" id="KAH7165414.1"/>
    </source>
</evidence>
<dbReference type="Pfam" id="PF13401">
    <property type="entry name" value="AAA_22"/>
    <property type="match status" value="1"/>
</dbReference>
<dbReference type="Gene3D" id="3.40.50.300">
    <property type="entry name" value="P-loop containing nucleotide triphosphate hydrolases"/>
    <property type="match status" value="1"/>
</dbReference>
<dbReference type="OrthoDB" id="5986190at2759"/>
<reference evidence="3" key="1">
    <citation type="journal article" date="2021" name="Nat. Commun.">
        <title>Genetic determinants of endophytism in the Arabidopsis root mycobiome.</title>
        <authorList>
            <person name="Mesny F."/>
            <person name="Miyauchi S."/>
            <person name="Thiergart T."/>
            <person name="Pickel B."/>
            <person name="Atanasova L."/>
            <person name="Karlsson M."/>
            <person name="Huettel B."/>
            <person name="Barry K.W."/>
            <person name="Haridas S."/>
            <person name="Chen C."/>
            <person name="Bauer D."/>
            <person name="Andreopoulos W."/>
            <person name="Pangilinan J."/>
            <person name="LaButti K."/>
            <person name="Riley R."/>
            <person name="Lipzen A."/>
            <person name="Clum A."/>
            <person name="Drula E."/>
            <person name="Henrissat B."/>
            <person name="Kohler A."/>
            <person name="Grigoriev I.V."/>
            <person name="Martin F.M."/>
            <person name="Hacquard S."/>
        </authorList>
    </citation>
    <scope>NUCLEOTIDE SEQUENCE</scope>
    <source>
        <strain evidence="3">MPI-CAGE-AT-0147</strain>
    </source>
</reference>
<accession>A0A9P9JJP6</accession>
<gene>
    <name evidence="3" type="ORF">EDB81DRAFT_877796</name>
</gene>
<dbReference type="InterPro" id="IPR011990">
    <property type="entry name" value="TPR-like_helical_dom_sf"/>
</dbReference>
<dbReference type="AlphaFoldDB" id="A0A9P9JJP6"/>
<dbReference type="InterPro" id="IPR053137">
    <property type="entry name" value="NLR-like"/>
</dbReference>
<dbReference type="PANTHER" id="PTHR46082">
    <property type="entry name" value="ATP/GTP-BINDING PROTEIN-RELATED"/>
    <property type="match status" value="1"/>
</dbReference>
<dbReference type="GO" id="GO:0016887">
    <property type="term" value="F:ATP hydrolysis activity"/>
    <property type="evidence" value="ECO:0007669"/>
    <property type="project" value="InterPro"/>
</dbReference>
<dbReference type="Pfam" id="PF13374">
    <property type="entry name" value="TPR_10"/>
    <property type="match status" value="3"/>
</dbReference>
<dbReference type="Gene3D" id="1.25.40.10">
    <property type="entry name" value="Tetratricopeptide repeat domain"/>
    <property type="match status" value="2"/>
</dbReference>
<dbReference type="Pfam" id="PF13424">
    <property type="entry name" value="TPR_12"/>
    <property type="match status" value="2"/>
</dbReference>
<organism evidence="3 4">
    <name type="scientific">Dactylonectria macrodidyma</name>
    <dbReference type="NCBI Taxonomy" id="307937"/>
    <lineage>
        <taxon>Eukaryota</taxon>
        <taxon>Fungi</taxon>
        <taxon>Dikarya</taxon>
        <taxon>Ascomycota</taxon>
        <taxon>Pezizomycotina</taxon>
        <taxon>Sordariomycetes</taxon>
        <taxon>Hypocreomycetidae</taxon>
        <taxon>Hypocreales</taxon>
        <taxon>Nectriaceae</taxon>
        <taxon>Dactylonectria</taxon>
    </lineage>
</organism>
<keyword evidence="4" id="KW-1185">Reference proteome</keyword>
<comment type="caution">
    <text evidence="3">The sequence shown here is derived from an EMBL/GenBank/DDBJ whole genome shotgun (WGS) entry which is preliminary data.</text>
</comment>
<dbReference type="InterPro" id="IPR049945">
    <property type="entry name" value="AAA_22"/>
</dbReference>
<dbReference type="SUPFAM" id="SSF48452">
    <property type="entry name" value="TPR-like"/>
    <property type="match status" value="2"/>
</dbReference>
<dbReference type="Proteomes" id="UP000738349">
    <property type="component" value="Unassembled WGS sequence"/>
</dbReference>
<dbReference type="SUPFAM" id="SSF52540">
    <property type="entry name" value="P-loop containing nucleoside triphosphate hydrolases"/>
    <property type="match status" value="1"/>
</dbReference>
<evidence type="ECO:0000259" key="2">
    <source>
        <dbReference type="Pfam" id="PF13401"/>
    </source>
</evidence>
<feature type="region of interest" description="Disordered" evidence="1">
    <location>
        <begin position="755"/>
        <end position="775"/>
    </location>
</feature>
<dbReference type="PANTHER" id="PTHR46082:SF6">
    <property type="entry name" value="AAA+ ATPASE DOMAIN-CONTAINING PROTEIN-RELATED"/>
    <property type="match status" value="1"/>
</dbReference>
<name>A0A9P9JJP6_9HYPO</name>
<evidence type="ECO:0000313" key="4">
    <source>
        <dbReference type="Proteomes" id="UP000738349"/>
    </source>
</evidence>
<evidence type="ECO:0000256" key="1">
    <source>
        <dbReference type="SAM" id="MobiDB-lite"/>
    </source>
</evidence>
<feature type="domain" description="ORC1/DEAH AAA+ ATPase" evidence="2">
    <location>
        <begin position="74"/>
        <end position="161"/>
    </location>
</feature>
<dbReference type="InterPro" id="IPR019734">
    <property type="entry name" value="TPR_rpt"/>
</dbReference>
<dbReference type="InterPro" id="IPR027417">
    <property type="entry name" value="P-loop_NTPase"/>
</dbReference>